<protein>
    <submittedName>
        <fullName evidence="1">SpoOM family protein</fullName>
    </submittedName>
</protein>
<dbReference type="PANTHER" id="PTHR40053:SF1">
    <property type="entry name" value="SPORULATION-CONTROL PROTEIN SPO0M"/>
    <property type="match status" value="1"/>
</dbReference>
<dbReference type="OrthoDB" id="2351239at2"/>
<organism evidence="1 2">
    <name type="scientific">Paraclostridium sordellii</name>
    <name type="common">Clostridium sordellii</name>
    <dbReference type="NCBI Taxonomy" id="1505"/>
    <lineage>
        <taxon>Bacteria</taxon>
        <taxon>Bacillati</taxon>
        <taxon>Bacillota</taxon>
        <taxon>Clostridia</taxon>
        <taxon>Peptostreptococcales</taxon>
        <taxon>Peptostreptococcaceae</taxon>
        <taxon>Paraclostridium</taxon>
    </lineage>
</organism>
<proteinExistence type="predicted"/>
<evidence type="ECO:0000313" key="1">
    <source>
        <dbReference type="EMBL" id="CEQ02616.1"/>
    </source>
</evidence>
<dbReference type="RefSeq" id="WP_055341297.1">
    <property type="nucleotide sequence ID" value="NZ_CEKZ01000003.1"/>
</dbReference>
<reference evidence="2" key="1">
    <citation type="submission" date="2015-01" db="EMBL/GenBank/DDBJ databases">
        <authorList>
            <person name="Aslett M.A."/>
            <person name="De Silva N."/>
        </authorList>
    </citation>
    <scope>NUCLEOTIDE SEQUENCE [LARGE SCALE GENOMIC DNA]</scope>
    <source>
        <strain evidence="2">R28058</strain>
    </source>
</reference>
<dbReference type="EMBL" id="CEKZ01000003">
    <property type="protein sequence ID" value="CEQ02616.1"/>
    <property type="molecule type" value="Genomic_DNA"/>
</dbReference>
<dbReference type="Proteomes" id="UP000049127">
    <property type="component" value="Unassembled WGS sequence"/>
</dbReference>
<sequence>MSKFNKFMASALGVGAAKVNTIVHTKNIMPGKRIEGICKIKGGKVEQYIDQITIGVFTNYKKEVNDKVIQEYQKIHSHTIEVDRNVLPNEEFEVNFSFILYKRVPVTKQKCEVWLSTGLGIANGIDTTDRDYINVGYNEYMKNTVDAIGELGFSLREVENEYCRERLNNLNFVQEFEFVPTRGVYRGRLDELEVVFIPTNTHVDILLQVDRKVRGLMSFISESIGADETNLRIRMENSRKFTKEEIKREIEMVLRKYS</sequence>
<dbReference type="PANTHER" id="PTHR40053">
    <property type="entry name" value="SPORULATION-CONTROL PROTEIN SPO0M"/>
    <property type="match status" value="1"/>
</dbReference>
<dbReference type="Pfam" id="PF07070">
    <property type="entry name" value="Spo0M"/>
    <property type="match status" value="1"/>
</dbReference>
<evidence type="ECO:0000313" key="2">
    <source>
        <dbReference type="Proteomes" id="UP000049127"/>
    </source>
</evidence>
<gene>
    <name evidence="1" type="primary">spo0M</name>
    <name evidence="1" type="ORF">R28058_03491</name>
</gene>
<dbReference type="AlphaFoldDB" id="A0A0C7QGX1"/>
<accession>A0A0C7QGX1</accession>
<dbReference type="InterPro" id="IPR009776">
    <property type="entry name" value="Spore_0_M"/>
</dbReference>
<name>A0A0C7QGX1_PARSO</name>